<dbReference type="Pfam" id="PF13338">
    <property type="entry name" value="AbiEi_4"/>
    <property type="match status" value="1"/>
</dbReference>
<dbReference type="RefSeq" id="WP_214057191.1">
    <property type="nucleotide sequence ID" value="NZ_BAAAHS010000056.1"/>
</dbReference>
<accession>A0ABX8EN28</accession>
<dbReference type="EMBL" id="CP075371">
    <property type="protein sequence ID" value="QVT81891.1"/>
    <property type="molecule type" value="Genomic_DNA"/>
</dbReference>
<dbReference type="InterPro" id="IPR025159">
    <property type="entry name" value="AbiEi_N"/>
</dbReference>
<evidence type="ECO:0000259" key="1">
    <source>
        <dbReference type="Pfam" id="PF13338"/>
    </source>
</evidence>
<gene>
    <name evidence="2" type="ORF">ENKNEFLB_04310</name>
</gene>
<feature type="domain" description="AbiEi antitoxin N-terminal" evidence="1">
    <location>
        <begin position="12"/>
        <end position="54"/>
    </location>
</feature>
<reference evidence="2 3" key="1">
    <citation type="submission" date="2021-05" db="EMBL/GenBank/DDBJ databases">
        <title>Complete genome of Nocardioides aquaticus KCTC 9944T isolated from meromictic and hypersaline Ekho Lake, Antarctica.</title>
        <authorList>
            <person name="Hwang K."/>
            <person name="Kim K.M."/>
            <person name="Choe H."/>
        </authorList>
    </citation>
    <scope>NUCLEOTIDE SEQUENCE [LARGE SCALE GENOMIC DNA]</scope>
    <source>
        <strain evidence="2 3">KCTC 9944</strain>
    </source>
</reference>
<protein>
    <recommendedName>
        <fullName evidence="1">AbiEi antitoxin N-terminal domain-containing protein</fullName>
    </recommendedName>
</protein>
<evidence type="ECO:0000313" key="2">
    <source>
        <dbReference type="EMBL" id="QVT81891.1"/>
    </source>
</evidence>
<dbReference type="Proteomes" id="UP000679307">
    <property type="component" value="Chromosome"/>
</dbReference>
<keyword evidence="3" id="KW-1185">Reference proteome</keyword>
<sequence>MTGMDEEGLAHLLRWVQDGVVSRRQLFDLGAEPHDLRRWLRRGRFTPVHPGVYVEHNGPTTWDQRAWAAVLLHEPCALTRESALPRPPDRAPVQVAIGLRRSVRAVPGVVAHRTAHWEDRVRPGSCPPRLRIEEAAVEAALHEPDPGRAYRLLAEATWSRQTDARTIAATLGRRRGGANHALLAGMLDDLALGACSVLEREYLHRVERAHGLPCAERQVGATAVGRVQRDVEYRRFAVVVELDGRAFHESPQAFDQDLGRDLATAALRHGSDRVTLRVGWGQVLRDACSTAGHVGDVLRSRGWEGTLRRCPQCPRPVGS</sequence>
<name>A0ABX8EN28_9ACTN</name>
<organism evidence="2 3">
    <name type="scientific">Nocardioides aquaticus</name>
    <dbReference type="NCBI Taxonomy" id="160826"/>
    <lineage>
        <taxon>Bacteria</taxon>
        <taxon>Bacillati</taxon>
        <taxon>Actinomycetota</taxon>
        <taxon>Actinomycetes</taxon>
        <taxon>Propionibacteriales</taxon>
        <taxon>Nocardioidaceae</taxon>
        <taxon>Nocardioides</taxon>
    </lineage>
</organism>
<proteinExistence type="predicted"/>
<evidence type="ECO:0000313" key="3">
    <source>
        <dbReference type="Proteomes" id="UP000679307"/>
    </source>
</evidence>